<feature type="compositionally biased region" description="Basic residues" evidence="2">
    <location>
        <begin position="23"/>
        <end position="32"/>
    </location>
</feature>
<feature type="coiled-coil region" evidence="1">
    <location>
        <begin position="303"/>
        <end position="372"/>
    </location>
</feature>
<protein>
    <submittedName>
        <fullName evidence="3">Uncharacterized protein</fullName>
    </submittedName>
</protein>
<dbReference type="EMBL" id="JAMQYH010000005">
    <property type="protein sequence ID" value="KAJ1686945.1"/>
    <property type="molecule type" value="Genomic_DNA"/>
</dbReference>
<evidence type="ECO:0000256" key="2">
    <source>
        <dbReference type="SAM" id="MobiDB-lite"/>
    </source>
</evidence>
<feature type="region of interest" description="Disordered" evidence="2">
    <location>
        <begin position="1"/>
        <end position="68"/>
    </location>
</feature>
<organism evidence="3 4">
    <name type="scientific">Rhynchospora breviuscula</name>
    <dbReference type="NCBI Taxonomy" id="2022672"/>
    <lineage>
        <taxon>Eukaryota</taxon>
        <taxon>Viridiplantae</taxon>
        <taxon>Streptophyta</taxon>
        <taxon>Embryophyta</taxon>
        <taxon>Tracheophyta</taxon>
        <taxon>Spermatophyta</taxon>
        <taxon>Magnoliopsida</taxon>
        <taxon>Liliopsida</taxon>
        <taxon>Poales</taxon>
        <taxon>Cyperaceae</taxon>
        <taxon>Cyperoideae</taxon>
        <taxon>Rhynchosporeae</taxon>
        <taxon>Rhynchospora</taxon>
    </lineage>
</organism>
<sequence length="438" mass="51685">MATRRGKWHQPPAQTPRILNLPRRSRSTRTSRAKPDRNLISLFDLEKQVRAESAPVSPPRHRDEDSGEEKWRFQAEMLRAECNFLRMEREVAVRKLDRHRNQMETALRSAVDTLVSGRKKIDGTGLDEEIQDLEDILEDLQVEKEGGRQSFRQLQRCRGRNFDRQASTLRRRLERMPVSEEVLVKEIREITLPVLHRKDNAPPDDEVDRVVTDQTDDQDEKPHKSDVEVLKKKMEGLSKGMLERMVEYGFMPRWRQEQQKKVEEHAKTGAESSSRCECREIVGKIMEQVKVESEQWTEMQAMLEQVRQEMLELQLSRDLWQRRAIASDINVRSLHAQVLEWKHRARVSENNVEGLKERVSELQNKLHSIKIEHLAQKNCQEDFQTSRPNMKLNSQRQIMLPDHKKEDDKYDLVCRLKKPPSQKLRRIPFTEIGNFSKQ</sequence>
<evidence type="ECO:0000256" key="1">
    <source>
        <dbReference type="SAM" id="Coils"/>
    </source>
</evidence>
<feature type="region of interest" description="Disordered" evidence="2">
    <location>
        <begin position="196"/>
        <end position="226"/>
    </location>
</feature>
<proteinExistence type="predicted"/>
<dbReference type="PANTHER" id="PTHR35468:SF1">
    <property type="entry name" value="MYOSIN-LIKE PROTEIN"/>
    <property type="match status" value="1"/>
</dbReference>
<comment type="caution">
    <text evidence="3">The sequence shown here is derived from an EMBL/GenBank/DDBJ whole genome shotgun (WGS) entry which is preliminary data.</text>
</comment>
<evidence type="ECO:0000313" key="4">
    <source>
        <dbReference type="Proteomes" id="UP001151287"/>
    </source>
</evidence>
<dbReference type="AlphaFoldDB" id="A0A9Q0C4C3"/>
<keyword evidence="4" id="KW-1185">Reference proteome</keyword>
<evidence type="ECO:0000313" key="3">
    <source>
        <dbReference type="EMBL" id="KAJ1686945.1"/>
    </source>
</evidence>
<keyword evidence="1" id="KW-0175">Coiled coil</keyword>
<dbReference type="PANTHER" id="PTHR35468">
    <property type="entry name" value="MYOSIN-LIKE PROTEIN"/>
    <property type="match status" value="1"/>
</dbReference>
<accession>A0A9Q0C4C3</accession>
<dbReference type="Proteomes" id="UP001151287">
    <property type="component" value="Unassembled WGS sequence"/>
</dbReference>
<dbReference type="OrthoDB" id="1921697at2759"/>
<gene>
    <name evidence="3" type="ORF">LUZ63_018335</name>
</gene>
<feature type="coiled-coil region" evidence="1">
    <location>
        <begin position="123"/>
        <end position="150"/>
    </location>
</feature>
<reference evidence="3" key="1">
    <citation type="journal article" date="2022" name="Cell">
        <title>Repeat-based holocentromeres influence genome architecture and karyotype evolution.</title>
        <authorList>
            <person name="Hofstatter P.G."/>
            <person name="Thangavel G."/>
            <person name="Lux T."/>
            <person name="Neumann P."/>
            <person name="Vondrak T."/>
            <person name="Novak P."/>
            <person name="Zhang M."/>
            <person name="Costa L."/>
            <person name="Castellani M."/>
            <person name="Scott A."/>
            <person name="Toegelov H."/>
            <person name="Fuchs J."/>
            <person name="Mata-Sucre Y."/>
            <person name="Dias Y."/>
            <person name="Vanzela A.L.L."/>
            <person name="Huettel B."/>
            <person name="Almeida C.C.S."/>
            <person name="Simkova H."/>
            <person name="Souza G."/>
            <person name="Pedrosa-Harand A."/>
            <person name="Macas J."/>
            <person name="Mayer K.F.X."/>
            <person name="Houben A."/>
            <person name="Marques A."/>
        </authorList>
    </citation>
    <scope>NUCLEOTIDE SEQUENCE</scope>
    <source>
        <strain evidence="3">RhyBre1mFocal</strain>
    </source>
</reference>
<name>A0A9Q0C4C3_9POAL</name>